<feature type="transmembrane region" description="Helical" evidence="1">
    <location>
        <begin position="9"/>
        <end position="27"/>
    </location>
</feature>
<dbReference type="KEGG" id="camu:CA2015_3398"/>
<feature type="domain" description="DUF1549" evidence="2">
    <location>
        <begin position="170"/>
        <end position="373"/>
    </location>
</feature>
<gene>
    <name evidence="5" type="ORF">CA2015_3398</name>
</gene>
<dbReference type="Proteomes" id="UP000036520">
    <property type="component" value="Chromosome"/>
</dbReference>
<evidence type="ECO:0000259" key="2">
    <source>
        <dbReference type="Pfam" id="PF07583"/>
    </source>
</evidence>
<dbReference type="InterPro" id="IPR036909">
    <property type="entry name" value="Cyt_c-like_dom_sf"/>
</dbReference>
<dbReference type="PANTHER" id="PTHR35889:SF3">
    <property type="entry name" value="F-BOX DOMAIN-CONTAINING PROTEIN"/>
    <property type="match status" value="1"/>
</dbReference>
<keyword evidence="1" id="KW-0472">Membrane</keyword>
<dbReference type="RefSeq" id="WP_048642969.1">
    <property type="nucleotide sequence ID" value="NZ_CP012040.1"/>
</dbReference>
<dbReference type="PROSITE" id="PS51257">
    <property type="entry name" value="PROKAR_LIPOPROTEIN"/>
    <property type="match status" value="1"/>
</dbReference>
<dbReference type="GO" id="GO:0020037">
    <property type="term" value="F:heme binding"/>
    <property type="evidence" value="ECO:0007669"/>
    <property type="project" value="InterPro"/>
</dbReference>
<protein>
    <submittedName>
        <fullName evidence="5">Cytochrome C</fullName>
    </submittedName>
</protein>
<evidence type="ECO:0000313" key="6">
    <source>
        <dbReference type="Proteomes" id="UP000036520"/>
    </source>
</evidence>
<accession>A0A0H4PWN5</accession>
<proteinExistence type="predicted"/>
<evidence type="ECO:0000259" key="4">
    <source>
        <dbReference type="Pfam" id="PF07635"/>
    </source>
</evidence>
<organism evidence="5 6">
    <name type="scientific">Cyclobacterium amurskyense</name>
    <dbReference type="NCBI Taxonomy" id="320787"/>
    <lineage>
        <taxon>Bacteria</taxon>
        <taxon>Pseudomonadati</taxon>
        <taxon>Bacteroidota</taxon>
        <taxon>Cytophagia</taxon>
        <taxon>Cytophagales</taxon>
        <taxon>Cyclobacteriaceae</taxon>
        <taxon>Cyclobacterium</taxon>
    </lineage>
</organism>
<dbReference type="STRING" id="320787.CA2015_3398"/>
<sequence>MIVRKGENLFWTLPFLGWVVFVTLLIACKEDTNNKTNNFPKEISYNLHVRPILSENCFTCHGPDANKREAGLRLDKEDEAYAALAESPGKHAIVPGDPNASMVYVRMISENPEEKMPPTSSNLKLSDYQIKLIEKWINEGAVYEPHWAFVPPKKSELPEVGNTEWVKNELDFFVLEKMEQAGLAPSPMADDLTLLRRLYIDITGLPPAPADLEAVEKGTLELGKTIDKLFKSSAYGEKMAVSWMDVSRYADSHGYQDDYYRTQWPWRDWVIHAFNENMPYDQFITWQLAGDLLPDASMEQILATGFNRNHKITEESGAIDEEYRVMYAIDRTNTLGKAMLGITLECAQCHDHKYDPFSQKEYFQTYAFFNNIAEWGIEEASPGFSKKSPAKYPLMEISETTAKEVLQFINMPDSASRVSRLMTGMDKGTNYNSLLNEANVLKVAVMGDLDSIRSTFILERGEYDAHGEKVEPGVPASILPYPEDLPKNRLGLTKWLFDMNNPLTARVYVNRLWQEIFGIGLVDTPGDFGLQGNLPSNQALLDWLAVDFIESGWDIQYLLKKIFLSATYQQSSGVSEENYKKDPDNRFLARFPRRRLKAEEIRDLVLATSGLLNDEVGGPSVKTYQPEGLWEAATSGRGNLSKFQLDTGKYLYRRGLYTFIKRTVPPPNMMLFDASNRDACEVERLKTSTPLQALVMMNDPVVLEASRVYAGRLLKKSSNAEVAVESAFYSILGRKPDESERSILNSHFETFLEEYNKDKSKAVKILDVGKFPHNDDIPVPVHAALMQVITLIYNLEAAITKA</sequence>
<keyword evidence="1" id="KW-0812">Transmembrane</keyword>
<dbReference type="InterPro" id="IPR022655">
    <property type="entry name" value="DUF1553"/>
</dbReference>
<reference evidence="5 6" key="1">
    <citation type="submission" date="2015-07" db="EMBL/GenBank/DDBJ databases">
        <authorList>
            <person name="Kim K.M."/>
        </authorList>
    </citation>
    <scope>NUCLEOTIDE SEQUENCE [LARGE SCALE GENOMIC DNA]</scope>
    <source>
        <strain evidence="5 6">KCTC 12363</strain>
    </source>
</reference>
<keyword evidence="6" id="KW-1185">Reference proteome</keyword>
<keyword evidence="1" id="KW-1133">Transmembrane helix</keyword>
<dbReference type="InterPro" id="IPR011444">
    <property type="entry name" value="DUF1549"/>
</dbReference>
<dbReference type="SUPFAM" id="SSF46626">
    <property type="entry name" value="Cytochrome c"/>
    <property type="match status" value="1"/>
</dbReference>
<evidence type="ECO:0000256" key="1">
    <source>
        <dbReference type="SAM" id="Phobius"/>
    </source>
</evidence>
<name>A0A0H4PWN5_9BACT</name>
<dbReference type="Pfam" id="PF07587">
    <property type="entry name" value="PSD1"/>
    <property type="match status" value="1"/>
</dbReference>
<dbReference type="Pfam" id="PF07635">
    <property type="entry name" value="PSCyt1"/>
    <property type="match status" value="1"/>
</dbReference>
<evidence type="ECO:0000313" key="5">
    <source>
        <dbReference type="EMBL" id="AKP52787.1"/>
    </source>
</evidence>
<feature type="domain" description="DUF1553" evidence="3">
    <location>
        <begin position="488"/>
        <end position="746"/>
    </location>
</feature>
<dbReference type="Pfam" id="PF07583">
    <property type="entry name" value="PSCyt2"/>
    <property type="match status" value="1"/>
</dbReference>
<feature type="domain" description="Cytochrome C Planctomycete-type" evidence="4">
    <location>
        <begin position="57"/>
        <end position="119"/>
    </location>
</feature>
<dbReference type="AlphaFoldDB" id="A0A0H4PWN5"/>
<evidence type="ECO:0000259" key="3">
    <source>
        <dbReference type="Pfam" id="PF07587"/>
    </source>
</evidence>
<dbReference type="PATRIC" id="fig|320787.5.peg.3716"/>
<dbReference type="GO" id="GO:0009055">
    <property type="term" value="F:electron transfer activity"/>
    <property type="evidence" value="ECO:0007669"/>
    <property type="project" value="InterPro"/>
</dbReference>
<dbReference type="EMBL" id="CP012040">
    <property type="protein sequence ID" value="AKP52787.1"/>
    <property type="molecule type" value="Genomic_DNA"/>
</dbReference>
<dbReference type="OrthoDB" id="1524066at2"/>
<dbReference type="PANTHER" id="PTHR35889">
    <property type="entry name" value="CYCLOINULO-OLIGOSACCHARIDE FRUCTANOTRANSFERASE-RELATED"/>
    <property type="match status" value="1"/>
</dbReference>
<dbReference type="InterPro" id="IPR011429">
    <property type="entry name" value="Cyt_c_Planctomycete-type"/>
</dbReference>